<keyword evidence="2" id="KW-1185">Reference proteome</keyword>
<organism evidence="1 2">
    <name type="scientific">Acinetobacter parvus DSM 16617 = CIP 108168</name>
    <dbReference type="NCBI Taxonomy" id="981333"/>
    <lineage>
        <taxon>Bacteria</taxon>
        <taxon>Pseudomonadati</taxon>
        <taxon>Pseudomonadota</taxon>
        <taxon>Gammaproteobacteria</taxon>
        <taxon>Moraxellales</taxon>
        <taxon>Moraxellaceae</taxon>
        <taxon>Acinetobacter</taxon>
    </lineage>
</organism>
<dbReference type="PATRIC" id="fig|981333.9.peg.816"/>
<gene>
    <name evidence="1" type="ORF">F988_00799</name>
</gene>
<dbReference type="HOGENOM" id="CLU_1168668_0_0_6"/>
<dbReference type="GeneID" id="99692094"/>
<evidence type="ECO:0000313" key="2">
    <source>
        <dbReference type="Proteomes" id="UP000023776"/>
    </source>
</evidence>
<evidence type="ECO:0000313" key="1">
    <source>
        <dbReference type="EMBL" id="ENU36992.1"/>
    </source>
</evidence>
<dbReference type="Proteomes" id="UP000023776">
    <property type="component" value="Unassembled WGS sequence"/>
</dbReference>
<name>N8RS99_9GAMM</name>
<dbReference type="SUPFAM" id="SSF55681">
    <property type="entry name" value="Class II aaRS and biotin synthetases"/>
    <property type="match status" value="1"/>
</dbReference>
<evidence type="ECO:0008006" key="3">
    <source>
        <dbReference type="Google" id="ProtNLM"/>
    </source>
</evidence>
<dbReference type="AlphaFoldDB" id="N8RS99"/>
<proteinExistence type="predicted"/>
<reference evidence="1 2" key="1">
    <citation type="submission" date="2013-02" db="EMBL/GenBank/DDBJ databases">
        <title>The Genome Sequence of Acinetobacter parvus CIP 108168.</title>
        <authorList>
            <consortium name="The Broad Institute Genome Sequencing Platform"/>
            <consortium name="The Broad Institute Genome Sequencing Center for Infectious Disease"/>
            <person name="Cerqueira G."/>
            <person name="Feldgarden M."/>
            <person name="Courvalin P."/>
            <person name="Perichon B."/>
            <person name="Grillot-Courvalin C."/>
            <person name="Clermont D."/>
            <person name="Rocha E."/>
            <person name="Yoon E.-J."/>
            <person name="Nemec A."/>
            <person name="Walker B."/>
            <person name="Young S.K."/>
            <person name="Zeng Q."/>
            <person name="Gargeya S."/>
            <person name="Fitzgerald M."/>
            <person name="Haas B."/>
            <person name="Abouelleil A."/>
            <person name="Alvarado L."/>
            <person name="Arachchi H.M."/>
            <person name="Berlin A.M."/>
            <person name="Chapman S.B."/>
            <person name="Dewar J."/>
            <person name="Goldberg J."/>
            <person name="Griggs A."/>
            <person name="Gujja S."/>
            <person name="Hansen M."/>
            <person name="Howarth C."/>
            <person name="Imamovic A."/>
            <person name="Larimer J."/>
            <person name="McCowan C."/>
            <person name="Murphy C."/>
            <person name="Neiman D."/>
            <person name="Pearson M."/>
            <person name="Priest M."/>
            <person name="Roberts A."/>
            <person name="Saif S."/>
            <person name="Shea T."/>
            <person name="Sisk P."/>
            <person name="Sykes S."/>
            <person name="Wortman J."/>
            <person name="Nusbaum C."/>
            <person name="Birren B."/>
        </authorList>
    </citation>
    <scope>NUCLEOTIDE SEQUENCE [LARGE SCALE GENOMIC DNA]</scope>
    <source>
        <strain evidence="1 2">CIP 108168</strain>
    </source>
</reference>
<dbReference type="RefSeq" id="WP_004681203.1">
    <property type="nucleotide sequence ID" value="NZ_AIEB01000036.1"/>
</dbReference>
<protein>
    <recommendedName>
        <fullName evidence="3">Aminoacyl-transfer RNA synthetases class-II family profile domain-containing protein</fullName>
    </recommendedName>
</protein>
<sequence>MTIHSLAINRNHELFLDEQLANLKCFKGADEKLLSPMLPQSFILAEKYIKSFPQHAFTVSNSIQVNEKYLLSPTCCYPVFNSLKNTSLNGDTLITHKNYCSRCEDYYQEGERQITFLMREYIFFSEHLENVQNWIERVKEEVTEMICSLGLEVEVEKATDPFFNANDFRQKFQENQNLKSEFIVNGLACGSVNLHLKAFSKSCSITSGEGNDLFSACFGLGYDRIHKQFLLKEDKAA</sequence>
<dbReference type="EMBL" id="APOM01000026">
    <property type="protein sequence ID" value="ENU36992.1"/>
    <property type="molecule type" value="Genomic_DNA"/>
</dbReference>
<dbReference type="Gene3D" id="3.30.930.10">
    <property type="entry name" value="Bira Bifunctional Protein, Domain 2"/>
    <property type="match status" value="1"/>
</dbReference>
<dbReference type="InterPro" id="IPR045864">
    <property type="entry name" value="aa-tRNA-synth_II/BPL/LPL"/>
</dbReference>
<comment type="caution">
    <text evidence="1">The sequence shown here is derived from an EMBL/GenBank/DDBJ whole genome shotgun (WGS) entry which is preliminary data.</text>
</comment>
<accession>N8RS99</accession>